<accession>A0A4V2DNS3</accession>
<sequence>MYATRNNLEERFGEGELQELESMQTAGNSIEEALQDASEEIDSYIAVRYELPLPSTPSTLKRVACNIARYRLYFQRPTEEIENRYKAEIDFLKRVADGKATLNILNPQNEVTEEKPARSPATMPIGTTYRGGVFGDDVLNMMPSIK</sequence>
<dbReference type="EMBL" id="SGSU01000028">
    <property type="protein sequence ID" value="RZG64093.1"/>
    <property type="molecule type" value="Genomic_DNA"/>
</dbReference>
<organism evidence="1 2">
    <name type="scientific">Acinetobacter bouvetii</name>
    <dbReference type="NCBI Taxonomy" id="202951"/>
    <lineage>
        <taxon>Bacteria</taxon>
        <taxon>Pseudomonadati</taxon>
        <taxon>Pseudomonadota</taxon>
        <taxon>Gammaproteobacteria</taxon>
        <taxon>Moraxellales</taxon>
        <taxon>Moraxellaceae</taxon>
        <taxon>Acinetobacter</taxon>
    </lineage>
</organism>
<protein>
    <submittedName>
        <fullName evidence="1">DUF1320 domain-containing protein</fullName>
    </submittedName>
</protein>
<comment type="caution">
    <text evidence="1">The sequence shown here is derived from an EMBL/GenBank/DDBJ whole genome shotgun (WGS) entry which is preliminary data.</text>
</comment>
<dbReference type="RefSeq" id="WP_130148599.1">
    <property type="nucleotide sequence ID" value="NZ_SGSU01000028.1"/>
</dbReference>
<dbReference type="InterPro" id="IPR035069">
    <property type="entry name" value="TTHA1013/TTHA0281-like"/>
</dbReference>
<dbReference type="AlphaFoldDB" id="A0A4V2DNS3"/>
<reference evidence="1 2" key="1">
    <citation type="submission" date="2019-02" db="EMBL/GenBank/DDBJ databases">
        <title>The Batch Genome Submission of Acinetobacter spp. strains.</title>
        <authorList>
            <person name="Qin J."/>
            <person name="Hu Y."/>
            <person name="Ye H."/>
            <person name="Wei L."/>
            <person name="Feng Y."/>
            <person name="Zong Z."/>
        </authorList>
    </citation>
    <scope>NUCLEOTIDE SEQUENCE [LARGE SCALE GENOMIC DNA]</scope>
    <source>
        <strain evidence="1 2">WCHABo060081</strain>
    </source>
</reference>
<dbReference type="InterPro" id="IPR009752">
    <property type="entry name" value="Phage_Mu_GpJ"/>
</dbReference>
<dbReference type="Pfam" id="PF07030">
    <property type="entry name" value="Phage_Mu_Gp36"/>
    <property type="match status" value="1"/>
</dbReference>
<dbReference type="Proteomes" id="UP000293483">
    <property type="component" value="Unassembled WGS sequence"/>
</dbReference>
<name>A0A4V2DNS3_9GAMM</name>
<evidence type="ECO:0000313" key="1">
    <source>
        <dbReference type="EMBL" id="RZG64093.1"/>
    </source>
</evidence>
<dbReference type="SUPFAM" id="SSF143100">
    <property type="entry name" value="TTHA1013/TTHA0281-like"/>
    <property type="match status" value="1"/>
</dbReference>
<proteinExistence type="predicted"/>
<evidence type="ECO:0000313" key="2">
    <source>
        <dbReference type="Proteomes" id="UP000293483"/>
    </source>
</evidence>
<gene>
    <name evidence="1" type="ORF">EXE25_17805</name>
</gene>